<evidence type="ECO:0000313" key="1">
    <source>
        <dbReference type="EMBL" id="OGD65790.1"/>
    </source>
</evidence>
<proteinExistence type="predicted"/>
<gene>
    <name evidence="1" type="ORF">A2215_01070</name>
</gene>
<dbReference type="InterPro" id="IPR023214">
    <property type="entry name" value="HAD_sf"/>
</dbReference>
<sequence length="207" mass="24118">MKIKLFIDFDGTLFDTKCFKAKIFGVFLELGFSAEEIEKSYFEECRDYLYNPIDQAKNLCELREFDLESAIAKLREAESISFQCVYDDSLEFLENIDRQKYEVVLLTLGDIGFQKAKFDNSGLNKYFDDALFTKLQKWEYLKDVVGAGEKFILIDDRGDTCAKVAENFPDSKTLEINRRQSAPDPMEPKDDYRGIKIKNFDEAQKYL</sequence>
<dbReference type="InterPro" id="IPR036412">
    <property type="entry name" value="HAD-like_sf"/>
</dbReference>
<organism evidence="1 2">
    <name type="scientific">Candidatus Berkelbacteria bacterium RIFOXYA2_FULL_43_10</name>
    <dbReference type="NCBI Taxonomy" id="1797472"/>
    <lineage>
        <taxon>Bacteria</taxon>
        <taxon>Candidatus Berkelbacteria</taxon>
    </lineage>
</organism>
<name>A0A1F5EER3_9BACT</name>
<dbReference type="Gene3D" id="3.40.50.1000">
    <property type="entry name" value="HAD superfamily/HAD-like"/>
    <property type="match status" value="1"/>
</dbReference>
<dbReference type="Proteomes" id="UP000178583">
    <property type="component" value="Unassembled WGS sequence"/>
</dbReference>
<dbReference type="STRING" id="1797472.A2215_01070"/>
<dbReference type="SUPFAM" id="SSF56784">
    <property type="entry name" value="HAD-like"/>
    <property type="match status" value="1"/>
</dbReference>
<reference evidence="1 2" key="1">
    <citation type="journal article" date="2016" name="Nat. Commun.">
        <title>Thousands of microbial genomes shed light on interconnected biogeochemical processes in an aquifer system.</title>
        <authorList>
            <person name="Anantharaman K."/>
            <person name="Brown C.T."/>
            <person name="Hug L.A."/>
            <person name="Sharon I."/>
            <person name="Castelle C.J."/>
            <person name="Probst A.J."/>
            <person name="Thomas B.C."/>
            <person name="Singh A."/>
            <person name="Wilkins M.J."/>
            <person name="Karaoz U."/>
            <person name="Brodie E.L."/>
            <person name="Williams K.H."/>
            <person name="Hubbard S.S."/>
            <person name="Banfield J.F."/>
        </authorList>
    </citation>
    <scope>NUCLEOTIDE SEQUENCE [LARGE SCALE GENOMIC DNA]</scope>
</reference>
<protein>
    <recommendedName>
        <fullName evidence="3">2,3-diketo-5-methylthio-1-phosphopentane phosphatase</fullName>
    </recommendedName>
</protein>
<dbReference type="AlphaFoldDB" id="A0A1F5EER3"/>
<dbReference type="EMBL" id="MEZY01000005">
    <property type="protein sequence ID" value="OGD65790.1"/>
    <property type="molecule type" value="Genomic_DNA"/>
</dbReference>
<dbReference type="Pfam" id="PF00702">
    <property type="entry name" value="Hydrolase"/>
    <property type="match status" value="1"/>
</dbReference>
<evidence type="ECO:0008006" key="3">
    <source>
        <dbReference type="Google" id="ProtNLM"/>
    </source>
</evidence>
<comment type="caution">
    <text evidence="1">The sequence shown here is derived from an EMBL/GenBank/DDBJ whole genome shotgun (WGS) entry which is preliminary data.</text>
</comment>
<accession>A0A1F5EER3</accession>
<evidence type="ECO:0000313" key="2">
    <source>
        <dbReference type="Proteomes" id="UP000178583"/>
    </source>
</evidence>